<name>A0AAD7U8X2_9STRA</name>
<keyword evidence="1" id="KW-1133">Transmembrane helix</keyword>
<sequence length="853" mass="92363">MPADDYKVTVVSETVLSLGLKPGKSWPLQTSETSLYLTEYRDDARGSENLLEDDAVPVATVIETPTVMHGGSKVIYMTGSKQFNINGTGFRAKDVTLVFDPPLERDADYILSTKSSTCLILTLKTGRKWRSDGNPGPLKLRRIDTGAGQLRIDAQYGGVLVAEVQVDLGPHGVTVESTPEQKVYQSQKKLSVQGHGFNTTLALNTLKWGNSLRGKGLNYTMTSASSSRLDLELEPGSKWRAQPTNLPGPLILLAVNAGAGLVPVGPTEAKKGRVVATVFEDPAITPNFGLTVYQTHTHELWLSGRGFTRGSANTELTFEPALTMGIDYVLMVWNRTHVLMSLLDGRKWSPTPGVLRVTSIDTGAGPFRDFTPVVVANVASDADFSATGLSVVRSTSQTLYQTAAVKQLTITGTELCPDARLEFSPPLGRDAYDVASAKPTELKLALKPGKKWRSEGGVLSVIAVECAERVELAYGQGIAVATILPDPTIVASERRIYATYTKKLVVTGSGFSLQGTELDVDPTPLTSYDVYSVETTEVTLSLKDGQSWIPDRPAAKKEDESLGSIVVTKIDTGAGEVLIDNVVVAKVYPDPEGAVCDDSCEWALDGVCDEETNQGMRSWFDDDFGGLYAYDDDYYGGFGYYYDDADDFLAPVCVPGTDCTDCGAAHKGPDDVEDQIECSNSCQWANDGYCDDTRTSGLCALGTDCHDCGPASAGNYTTWDDDGWWDDDAAYWDDDDLVENYFEYDDDAKPGPPLPKTVGVIKSTPNPKHPILEEQEGIGGIFMIVLEAIVVGIGATMCTIGSWFAYRYYKGEKLPFDFNPPREDDEEAWGRKKFVSGPAEITPDVTYSGGGGK</sequence>
<evidence type="ECO:0000313" key="2">
    <source>
        <dbReference type="EMBL" id="KAJ8599359.1"/>
    </source>
</evidence>
<protein>
    <submittedName>
        <fullName evidence="2">Uncharacterized protein</fullName>
    </submittedName>
</protein>
<keyword evidence="1" id="KW-0472">Membrane</keyword>
<reference evidence="2" key="1">
    <citation type="submission" date="2023-01" db="EMBL/GenBank/DDBJ databases">
        <title>Metagenome sequencing of chrysophaentin producing Chrysophaeum taylorii.</title>
        <authorList>
            <person name="Davison J."/>
            <person name="Bewley C."/>
        </authorList>
    </citation>
    <scope>NUCLEOTIDE SEQUENCE</scope>
    <source>
        <strain evidence="2">NIES-1699</strain>
    </source>
</reference>
<accession>A0AAD7U8X2</accession>
<keyword evidence="3" id="KW-1185">Reference proteome</keyword>
<evidence type="ECO:0000256" key="1">
    <source>
        <dbReference type="SAM" id="Phobius"/>
    </source>
</evidence>
<dbReference type="AlphaFoldDB" id="A0AAD7U8X2"/>
<organism evidence="2 3">
    <name type="scientific">Chrysophaeum taylorii</name>
    <dbReference type="NCBI Taxonomy" id="2483200"/>
    <lineage>
        <taxon>Eukaryota</taxon>
        <taxon>Sar</taxon>
        <taxon>Stramenopiles</taxon>
        <taxon>Ochrophyta</taxon>
        <taxon>Pelagophyceae</taxon>
        <taxon>Pelagomonadales</taxon>
        <taxon>Pelagomonadaceae</taxon>
        <taxon>Chrysophaeum</taxon>
    </lineage>
</organism>
<evidence type="ECO:0000313" key="3">
    <source>
        <dbReference type="Proteomes" id="UP001230188"/>
    </source>
</evidence>
<feature type="transmembrane region" description="Helical" evidence="1">
    <location>
        <begin position="781"/>
        <end position="806"/>
    </location>
</feature>
<proteinExistence type="predicted"/>
<dbReference type="Proteomes" id="UP001230188">
    <property type="component" value="Unassembled WGS sequence"/>
</dbReference>
<comment type="caution">
    <text evidence="2">The sequence shown here is derived from an EMBL/GenBank/DDBJ whole genome shotgun (WGS) entry which is preliminary data.</text>
</comment>
<keyword evidence="1" id="KW-0812">Transmembrane</keyword>
<gene>
    <name evidence="2" type="ORF">CTAYLR_007010</name>
</gene>
<dbReference type="EMBL" id="JAQMWT010000570">
    <property type="protein sequence ID" value="KAJ8599359.1"/>
    <property type="molecule type" value="Genomic_DNA"/>
</dbReference>